<gene>
    <name evidence="12" type="primary">ALG8</name>
    <name evidence="12" type="ORF">MCAP1_001485</name>
</gene>
<feature type="transmembrane region" description="Helical" evidence="11">
    <location>
        <begin position="342"/>
        <end position="361"/>
    </location>
</feature>
<dbReference type="GO" id="GO:0006487">
    <property type="term" value="P:protein N-linked glycosylation"/>
    <property type="evidence" value="ECO:0007669"/>
    <property type="project" value="TreeGrafter"/>
</dbReference>
<dbReference type="GO" id="GO:0042283">
    <property type="term" value="F:dolichyl pyrophosphate Glc1Man9GlcNAc2 alpha-1,3-glucosyltransferase activity"/>
    <property type="evidence" value="ECO:0007669"/>
    <property type="project" value="UniProtKB-EC"/>
</dbReference>
<evidence type="ECO:0000313" key="13">
    <source>
        <dbReference type="Proteomes" id="UP001220961"/>
    </source>
</evidence>
<feature type="transmembrane region" description="Helical" evidence="11">
    <location>
        <begin position="381"/>
        <end position="402"/>
    </location>
</feature>
<evidence type="ECO:0000256" key="8">
    <source>
        <dbReference type="ARBA" id="ARBA00022989"/>
    </source>
</evidence>
<dbReference type="EMBL" id="CP119910">
    <property type="protein sequence ID" value="WFD19262.1"/>
    <property type="molecule type" value="Genomic_DNA"/>
</dbReference>
<dbReference type="AlphaFoldDB" id="A0AAF0EAU7"/>
<proteinExistence type="inferred from homology"/>
<keyword evidence="6 11" id="KW-0812">Transmembrane</keyword>
<evidence type="ECO:0000256" key="1">
    <source>
        <dbReference type="ARBA" id="ARBA00004477"/>
    </source>
</evidence>
<dbReference type="Pfam" id="PF03155">
    <property type="entry name" value="Alg6_Alg8"/>
    <property type="match status" value="1"/>
</dbReference>
<name>A0AAF0EAU7_9BASI</name>
<evidence type="ECO:0000256" key="4">
    <source>
        <dbReference type="ARBA" id="ARBA00022676"/>
    </source>
</evidence>
<dbReference type="PANTHER" id="PTHR12413:SF2">
    <property type="entry name" value="DOLICHYL PYROPHOSPHATE GLC1MAN9GLCNAC2 ALPHA-1,3-GLUCOSYLTRANSFERASE-RELATED"/>
    <property type="match status" value="1"/>
</dbReference>
<dbReference type="PANTHER" id="PTHR12413">
    <property type="entry name" value="DOLICHYL GLYCOSYLTRANSFERASE"/>
    <property type="match status" value="1"/>
</dbReference>
<sequence length="512" mass="57054">MDAPAQTAVALGTALKVLLWPAYHSTDMEVHRNWLAITHQLPLRDWYIEATSPWTLDYPPFFAYLSYILAVPAAWFDANIVRVDALNYDAWSCVAYMRATVLVTEGVLALALALLLPTSTHDSALRVLLVSVLLHPGLVIVDHIHFQYNGFLFGVLFLALWAARTGRPVLAALAFSSLLQLKHLFVYIAPAWTVYLLRSYLLPVWPTSAVAWSALLDRTIKLGAATLAPFALSIVPFVLSAVHGDVAPSAVLHAMYERLFPFHRGLMHAYWAPNVWALYAAADRVLLRLQGRVLASASRGKVGDTVFGVLPTISPGVCFTLALGAILVYMVPLWRTPSFRHLVVAIVLCALTSFAVGWHVHEKAVLLAALPLSLVASHSYAYWRTFQLLTATAIVTLFPLLFTHRETPIKLLYGYLWYTLLVRLLQRRILRPMPTNLGEIVHWLESQYLRGLAVLALGTNVVWPLVSALRPQWAPQHIAFLPLLLTSVYGAAGIVYVWVRLSVLYLWDTDST</sequence>
<feature type="transmembrane region" description="Helical" evidence="11">
    <location>
        <begin position="446"/>
        <end position="466"/>
    </location>
</feature>
<reference evidence="12" key="1">
    <citation type="submission" date="2023-03" db="EMBL/GenBank/DDBJ databases">
        <title>Mating type loci evolution in Malassezia.</title>
        <authorList>
            <person name="Coelho M.A."/>
        </authorList>
    </citation>
    <scope>NUCLEOTIDE SEQUENCE</scope>
    <source>
        <strain evidence="12">CBS 10434</strain>
    </source>
</reference>
<keyword evidence="13" id="KW-1185">Reference proteome</keyword>
<evidence type="ECO:0000256" key="7">
    <source>
        <dbReference type="ARBA" id="ARBA00022824"/>
    </source>
</evidence>
<evidence type="ECO:0000256" key="10">
    <source>
        <dbReference type="ARBA" id="ARBA00047346"/>
    </source>
</evidence>
<feature type="transmembrane region" description="Helical" evidence="11">
    <location>
        <begin position="93"/>
        <end position="117"/>
    </location>
</feature>
<dbReference type="GO" id="GO:0005789">
    <property type="term" value="C:endoplasmic reticulum membrane"/>
    <property type="evidence" value="ECO:0007669"/>
    <property type="project" value="UniProtKB-SubCell"/>
</dbReference>
<dbReference type="InterPro" id="IPR004856">
    <property type="entry name" value="Glyco_trans_ALG6/ALG8"/>
</dbReference>
<keyword evidence="4 11" id="KW-0328">Glycosyltransferase</keyword>
<feature type="transmembrane region" description="Helical" evidence="11">
    <location>
        <begin position="148"/>
        <end position="164"/>
    </location>
</feature>
<evidence type="ECO:0000256" key="6">
    <source>
        <dbReference type="ARBA" id="ARBA00022692"/>
    </source>
</evidence>
<organism evidence="12 13">
    <name type="scientific">Malassezia caprae</name>
    <dbReference type="NCBI Taxonomy" id="1381934"/>
    <lineage>
        <taxon>Eukaryota</taxon>
        <taxon>Fungi</taxon>
        <taxon>Dikarya</taxon>
        <taxon>Basidiomycota</taxon>
        <taxon>Ustilaginomycotina</taxon>
        <taxon>Malasseziomycetes</taxon>
        <taxon>Malasseziales</taxon>
        <taxon>Malasseziaceae</taxon>
        <taxon>Malassezia</taxon>
    </lineage>
</organism>
<feature type="transmembrane region" description="Helical" evidence="11">
    <location>
        <begin position="61"/>
        <end position="81"/>
    </location>
</feature>
<keyword evidence="9 11" id="KW-0472">Membrane</keyword>
<comment type="subcellular location">
    <subcellularLocation>
        <location evidence="1 11">Endoplasmic reticulum membrane</location>
        <topology evidence="1 11">Multi-pass membrane protein</topology>
    </subcellularLocation>
</comment>
<comment type="similarity">
    <text evidence="3 11">Belongs to the ALG6/ALG8 glucosyltransferase family.</text>
</comment>
<evidence type="ECO:0000256" key="11">
    <source>
        <dbReference type="RuleBase" id="RU363110"/>
    </source>
</evidence>
<dbReference type="EC" id="2.4.1.-" evidence="11"/>
<comment type="catalytic activity">
    <reaction evidence="10">
        <text>an alpha-D-Glc-(1-&gt;3)-alpha-D-Man-(1-&gt;2)-alpha-D-Man-(1-&gt;2)-alpha-D-Man-(1-&gt;3)-[alpha-D-Man-(1-&gt;2)-alpha-D-Man-(1-&gt;3)-[alpha-D-Man-(1-&gt;2)-alpha-D-Man-(1-&gt;6)]-alpha-D-Man-(1-&gt;6)]-beta-D-Man-(1-&gt;4)-beta-D-GlcNAc-(1-&gt;4)-alpha-D-GlcNAc-diphospho-di-trans,poly-cis-dolichol + a di-trans,poly-cis-dolichyl beta-D-glucosyl phosphate = an alpha-D-Glc-(1-&gt;3)-alpha-D-Glc-(1-&gt;3)-alpha-D-Man-(1-&gt;2)-alpha-D-Man-(1-&gt;2)-alpha-D-Man-(1-&gt;3)-[alpha-D-Man-(1-&gt;2)-alpha-D-Man-(1-&gt;3)-[alpha-D-Man-(1-&gt;2)-alpha-D-Man-(1-&gt;6)]-alpha-D-Man-(1-&gt;6)]-beta-D-Man-(1-&gt;4)-beta-D-GlcNAc-(1-&gt;4)-alpha-D-GlcNAc-diphospho-di-trans,poly-cis-dolichol + a di-trans,poly-cis-dolichyl phosphate + H(+)</text>
        <dbReference type="Rhea" id="RHEA:31307"/>
        <dbReference type="Rhea" id="RHEA-COMP:19498"/>
        <dbReference type="Rhea" id="RHEA-COMP:19502"/>
        <dbReference type="Rhea" id="RHEA-COMP:19521"/>
        <dbReference type="Rhea" id="RHEA-COMP:19522"/>
        <dbReference type="ChEBI" id="CHEBI:15378"/>
        <dbReference type="ChEBI" id="CHEBI:57525"/>
        <dbReference type="ChEBI" id="CHEBI:57683"/>
        <dbReference type="ChEBI" id="CHEBI:132521"/>
        <dbReference type="ChEBI" id="CHEBI:132522"/>
        <dbReference type="EC" id="2.4.1.265"/>
    </reaction>
    <physiologicalReaction direction="left-to-right" evidence="10">
        <dbReference type="Rhea" id="RHEA:31308"/>
    </physiologicalReaction>
</comment>
<feature type="transmembrane region" description="Helical" evidence="11">
    <location>
        <begin position="478"/>
        <end position="499"/>
    </location>
</feature>
<feature type="transmembrane region" description="Helical" evidence="11">
    <location>
        <begin position="409"/>
        <end position="426"/>
    </location>
</feature>
<evidence type="ECO:0000313" key="12">
    <source>
        <dbReference type="EMBL" id="WFD19262.1"/>
    </source>
</evidence>
<evidence type="ECO:0000256" key="2">
    <source>
        <dbReference type="ARBA" id="ARBA00004922"/>
    </source>
</evidence>
<dbReference type="Proteomes" id="UP001220961">
    <property type="component" value="Chromosome 3"/>
</dbReference>
<evidence type="ECO:0000256" key="5">
    <source>
        <dbReference type="ARBA" id="ARBA00022679"/>
    </source>
</evidence>
<evidence type="ECO:0000256" key="3">
    <source>
        <dbReference type="ARBA" id="ARBA00008715"/>
    </source>
</evidence>
<feature type="transmembrane region" description="Helical" evidence="11">
    <location>
        <begin position="222"/>
        <end position="242"/>
    </location>
</feature>
<protein>
    <recommendedName>
        <fullName evidence="11">Alpha-1,3-glucosyltransferase</fullName>
        <ecNumber evidence="11">2.4.1.-</ecNumber>
    </recommendedName>
</protein>
<evidence type="ECO:0000256" key="9">
    <source>
        <dbReference type="ARBA" id="ARBA00023136"/>
    </source>
</evidence>
<accession>A0AAF0EAU7</accession>
<feature type="transmembrane region" description="Helical" evidence="11">
    <location>
        <begin position="306"/>
        <end position="330"/>
    </location>
</feature>
<keyword evidence="8 11" id="KW-1133">Transmembrane helix</keyword>
<keyword evidence="5 11" id="KW-0808">Transferase</keyword>
<comment type="pathway">
    <text evidence="2 11">Protein modification; protein glycosylation.</text>
</comment>
<feature type="transmembrane region" description="Helical" evidence="11">
    <location>
        <begin position="184"/>
        <end position="201"/>
    </location>
</feature>
<keyword evidence="7 11" id="KW-0256">Endoplasmic reticulum</keyword>